<dbReference type="EMBL" id="OZ023707">
    <property type="protein sequence ID" value="CAK9878664.1"/>
    <property type="molecule type" value="Genomic_DNA"/>
</dbReference>
<accession>A0ABP1BSF1</accession>
<name>A0ABP1BSF1_9BRYO</name>
<protein>
    <submittedName>
        <fullName evidence="1">Uncharacterized protein</fullName>
    </submittedName>
</protein>
<gene>
    <name evidence="1" type="ORF">CSSPJE1EN2_LOCUS20450</name>
</gene>
<sequence>MKTRAIEKVPNQYAPQFVHANRGNNILLTYIRVWVFLAGIPGAMEILNSIEGSLENVPTGVVSSDNDTVVLDSANMVVIEMASLALPAWPQQELCCCYKNMCVRKHIASTPMAKSYNHLASCGVFNSYIDCARYVIYKSKLLV</sequence>
<keyword evidence="2" id="KW-1185">Reference proteome</keyword>
<organism evidence="1 2">
    <name type="scientific">Sphagnum jensenii</name>
    <dbReference type="NCBI Taxonomy" id="128206"/>
    <lineage>
        <taxon>Eukaryota</taxon>
        <taxon>Viridiplantae</taxon>
        <taxon>Streptophyta</taxon>
        <taxon>Embryophyta</taxon>
        <taxon>Bryophyta</taxon>
        <taxon>Sphagnophytina</taxon>
        <taxon>Sphagnopsida</taxon>
        <taxon>Sphagnales</taxon>
        <taxon>Sphagnaceae</taxon>
        <taxon>Sphagnum</taxon>
    </lineage>
</organism>
<evidence type="ECO:0000313" key="2">
    <source>
        <dbReference type="Proteomes" id="UP001497522"/>
    </source>
</evidence>
<proteinExistence type="predicted"/>
<dbReference type="Proteomes" id="UP001497522">
    <property type="component" value="Chromosome 6"/>
</dbReference>
<evidence type="ECO:0000313" key="1">
    <source>
        <dbReference type="EMBL" id="CAK9878664.1"/>
    </source>
</evidence>
<reference evidence="1" key="1">
    <citation type="submission" date="2024-03" db="EMBL/GenBank/DDBJ databases">
        <authorList>
            <consortium name="ELIXIR-Norway"/>
            <consortium name="Elixir Norway"/>
        </authorList>
    </citation>
    <scope>NUCLEOTIDE SEQUENCE</scope>
</reference>